<proteinExistence type="predicted"/>
<dbReference type="Proteomes" id="UP000735302">
    <property type="component" value="Unassembled WGS sequence"/>
</dbReference>
<evidence type="ECO:0000313" key="2">
    <source>
        <dbReference type="Proteomes" id="UP000735302"/>
    </source>
</evidence>
<keyword evidence="2" id="KW-1185">Reference proteome</keyword>
<dbReference type="EMBL" id="BLXT01005595">
    <property type="protein sequence ID" value="GFO24117.1"/>
    <property type="molecule type" value="Genomic_DNA"/>
</dbReference>
<accession>A0AAV4BXQ7</accession>
<name>A0AAV4BXQ7_9GAST</name>
<evidence type="ECO:0000313" key="1">
    <source>
        <dbReference type="EMBL" id="GFO24117.1"/>
    </source>
</evidence>
<sequence length="100" mass="11072">MFVCSPPWTGVIGGENVCLQSSMDRCYRRRKRLFTVLHGQVLSADKMFVFSPPWTGVSAEKTFVYSPPWTGVIGGENVCLRSSVNRLVLSAEKTFVCGPP</sequence>
<dbReference type="AlphaFoldDB" id="A0AAV4BXQ7"/>
<comment type="caution">
    <text evidence="1">The sequence shown here is derived from an EMBL/GenBank/DDBJ whole genome shotgun (WGS) entry which is preliminary data.</text>
</comment>
<organism evidence="1 2">
    <name type="scientific">Plakobranchus ocellatus</name>
    <dbReference type="NCBI Taxonomy" id="259542"/>
    <lineage>
        <taxon>Eukaryota</taxon>
        <taxon>Metazoa</taxon>
        <taxon>Spiralia</taxon>
        <taxon>Lophotrochozoa</taxon>
        <taxon>Mollusca</taxon>
        <taxon>Gastropoda</taxon>
        <taxon>Heterobranchia</taxon>
        <taxon>Euthyneura</taxon>
        <taxon>Panpulmonata</taxon>
        <taxon>Sacoglossa</taxon>
        <taxon>Placobranchoidea</taxon>
        <taxon>Plakobranchidae</taxon>
        <taxon>Plakobranchus</taxon>
    </lineage>
</organism>
<gene>
    <name evidence="1" type="ORF">PoB_005062200</name>
</gene>
<protein>
    <submittedName>
        <fullName evidence="1">Uncharacterized protein</fullName>
    </submittedName>
</protein>
<reference evidence="1 2" key="1">
    <citation type="journal article" date="2021" name="Elife">
        <title>Chloroplast acquisition without the gene transfer in kleptoplastic sea slugs, Plakobranchus ocellatus.</title>
        <authorList>
            <person name="Maeda T."/>
            <person name="Takahashi S."/>
            <person name="Yoshida T."/>
            <person name="Shimamura S."/>
            <person name="Takaki Y."/>
            <person name="Nagai Y."/>
            <person name="Toyoda A."/>
            <person name="Suzuki Y."/>
            <person name="Arimoto A."/>
            <person name="Ishii H."/>
            <person name="Satoh N."/>
            <person name="Nishiyama T."/>
            <person name="Hasebe M."/>
            <person name="Maruyama T."/>
            <person name="Minagawa J."/>
            <person name="Obokata J."/>
            <person name="Shigenobu S."/>
        </authorList>
    </citation>
    <scope>NUCLEOTIDE SEQUENCE [LARGE SCALE GENOMIC DNA]</scope>
</reference>